<accession>A0A2J6ST66</accession>
<dbReference type="RefSeq" id="XP_024730854.1">
    <property type="nucleotide sequence ID" value="XM_024870464.1"/>
</dbReference>
<gene>
    <name evidence="3" type="ORF">K444DRAFT_132520</name>
</gene>
<reference evidence="3 4" key="1">
    <citation type="submission" date="2016-04" db="EMBL/GenBank/DDBJ databases">
        <title>A degradative enzymes factory behind the ericoid mycorrhizal symbiosis.</title>
        <authorList>
            <consortium name="DOE Joint Genome Institute"/>
            <person name="Martino E."/>
            <person name="Morin E."/>
            <person name="Grelet G."/>
            <person name="Kuo A."/>
            <person name="Kohler A."/>
            <person name="Daghino S."/>
            <person name="Barry K."/>
            <person name="Choi C."/>
            <person name="Cichocki N."/>
            <person name="Clum A."/>
            <person name="Copeland A."/>
            <person name="Hainaut M."/>
            <person name="Haridas S."/>
            <person name="Labutti K."/>
            <person name="Lindquist E."/>
            <person name="Lipzen A."/>
            <person name="Khouja H.-R."/>
            <person name="Murat C."/>
            <person name="Ohm R."/>
            <person name="Olson A."/>
            <person name="Spatafora J."/>
            <person name="Veneault-Fourrey C."/>
            <person name="Henrissat B."/>
            <person name="Grigoriev I."/>
            <person name="Martin F."/>
            <person name="Perotto S."/>
        </authorList>
    </citation>
    <scope>NUCLEOTIDE SEQUENCE [LARGE SCALE GENOMIC DNA]</scope>
    <source>
        <strain evidence="3 4">E</strain>
    </source>
</reference>
<proteinExistence type="predicted"/>
<dbReference type="InParanoid" id="A0A2J6ST66"/>
<keyword evidence="2" id="KW-0812">Transmembrane</keyword>
<keyword evidence="2" id="KW-1133">Transmembrane helix</keyword>
<dbReference type="AlphaFoldDB" id="A0A2J6ST66"/>
<evidence type="ECO:0000256" key="2">
    <source>
        <dbReference type="SAM" id="Phobius"/>
    </source>
</evidence>
<dbReference type="EMBL" id="KZ613866">
    <property type="protein sequence ID" value="PMD53950.1"/>
    <property type="molecule type" value="Genomic_DNA"/>
</dbReference>
<dbReference type="Proteomes" id="UP000235371">
    <property type="component" value="Unassembled WGS sequence"/>
</dbReference>
<sequence>MSLSRCCALNKLKTSAGRAHLPDKPPIPNLRLLRPGRRSQRKEWVKWRKRLYLLMTCQLLLMVVGGAALRSTSLMTGHADGSAIRDETRTIRRASTQKPD</sequence>
<protein>
    <submittedName>
        <fullName evidence="3">Uncharacterized protein</fullName>
    </submittedName>
</protein>
<name>A0A2J6ST66_9HELO</name>
<evidence type="ECO:0000256" key="1">
    <source>
        <dbReference type="SAM" id="MobiDB-lite"/>
    </source>
</evidence>
<dbReference type="GeneID" id="36578546"/>
<feature type="transmembrane region" description="Helical" evidence="2">
    <location>
        <begin position="51"/>
        <end position="69"/>
    </location>
</feature>
<evidence type="ECO:0000313" key="3">
    <source>
        <dbReference type="EMBL" id="PMD53950.1"/>
    </source>
</evidence>
<keyword evidence="2" id="KW-0472">Membrane</keyword>
<organism evidence="3 4">
    <name type="scientific">Hyaloscypha bicolor E</name>
    <dbReference type="NCBI Taxonomy" id="1095630"/>
    <lineage>
        <taxon>Eukaryota</taxon>
        <taxon>Fungi</taxon>
        <taxon>Dikarya</taxon>
        <taxon>Ascomycota</taxon>
        <taxon>Pezizomycotina</taxon>
        <taxon>Leotiomycetes</taxon>
        <taxon>Helotiales</taxon>
        <taxon>Hyaloscyphaceae</taxon>
        <taxon>Hyaloscypha</taxon>
        <taxon>Hyaloscypha bicolor</taxon>
    </lineage>
</organism>
<feature type="region of interest" description="Disordered" evidence="1">
    <location>
        <begin position="77"/>
        <end position="100"/>
    </location>
</feature>
<keyword evidence="4" id="KW-1185">Reference proteome</keyword>
<evidence type="ECO:0000313" key="4">
    <source>
        <dbReference type="Proteomes" id="UP000235371"/>
    </source>
</evidence>